<dbReference type="Proteomes" id="UP000186030">
    <property type="component" value="Unassembled WGS sequence"/>
</dbReference>
<reference evidence="3" key="2">
    <citation type="submission" date="2017-01" db="EMBL/GenBank/DDBJ databases">
        <title>Genome sequencing and annotation of Geobacillus sp. 1017, a Hydrocarbon-Oxidizing Thermophilic Bacterium Isolated from a Heavy Oil Reservoir (China).</title>
        <authorList>
            <person name="Kadnikov V.V."/>
            <person name="Mardanov A.V."/>
            <person name="Poltaraus A.B."/>
            <person name="Sokolova D.S."/>
            <person name="Semenova E.M."/>
            <person name="Ravin N.V."/>
            <person name="Tourova T.P."/>
            <person name="Nazina T.N."/>
        </authorList>
    </citation>
    <scope>NUCLEOTIDE SEQUENCE [LARGE SCALE GENOMIC DNA]</scope>
    <source>
        <strain evidence="3">1017</strain>
    </source>
</reference>
<evidence type="ECO:0000313" key="3">
    <source>
        <dbReference type="Proteomes" id="UP000186030"/>
    </source>
</evidence>
<evidence type="ECO:0000256" key="1">
    <source>
        <dbReference type="SAM" id="Phobius"/>
    </source>
</evidence>
<comment type="caution">
    <text evidence="2">The sequence shown here is derived from an EMBL/GenBank/DDBJ whole genome shotgun (WGS) entry which is preliminary data.</text>
</comment>
<proteinExistence type="predicted"/>
<organism evidence="2 3">
    <name type="scientific">Geobacillus proteiniphilus</name>
    <dbReference type="NCBI Taxonomy" id="860353"/>
    <lineage>
        <taxon>Bacteria</taxon>
        <taxon>Bacillati</taxon>
        <taxon>Bacillota</taxon>
        <taxon>Bacilli</taxon>
        <taxon>Bacillales</taxon>
        <taxon>Anoxybacillaceae</taxon>
        <taxon>Geobacillus</taxon>
    </lineage>
</organism>
<gene>
    <name evidence="2" type="ORF">BRO54_0859</name>
</gene>
<evidence type="ECO:0000313" key="2">
    <source>
        <dbReference type="EMBL" id="OKO95424.1"/>
    </source>
</evidence>
<keyword evidence="1" id="KW-0472">Membrane</keyword>
<reference evidence="2 3" key="1">
    <citation type="submission" date="2016-11" db="EMBL/GenBank/DDBJ databases">
        <authorList>
            <person name="Kadnikov V."/>
            <person name="Nazina T."/>
        </authorList>
    </citation>
    <scope>NUCLEOTIDE SEQUENCE [LARGE SCALE GENOMIC DNA]</scope>
    <source>
        <strain evidence="2 3">1017</strain>
    </source>
</reference>
<dbReference type="EMBL" id="MQMG01000007">
    <property type="protein sequence ID" value="OKO95424.1"/>
    <property type="molecule type" value="Genomic_DNA"/>
</dbReference>
<feature type="transmembrane region" description="Helical" evidence="1">
    <location>
        <begin position="15"/>
        <end position="36"/>
    </location>
</feature>
<keyword evidence="1" id="KW-1133">Transmembrane helix</keyword>
<name>A0A1Q5T5B3_9BACL</name>
<sequence length="41" mass="5060">MRGTPLDDQDQKRRFFRLFNLFWKGASIASFFYSFVRLKIR</sequence>
<keyword evidence="1" id="KW-0812">Transmembrane</keyword>
<accession>A0A1Q5T5B3</accession>
<dbReference type="AlphaFoldDB" id="A0A1Q5T5B3"/>
<protein>
    <submittedName>
        <fullName evidence="2">Uncharacterized protein</fullName>
    </submittedName>
</protein>